<dbReference type="InParanoid" id="A0A0L0HAK1"/>
<dbReference type="Proteomes" id="UP000053201">
    <property type="component" value="Unassembled WGS sequence"/>
</dbReference>
<dbReference type="AlphaFoldDB" id="A0A0L0HAK1"/>
<organism evidence="3 4">
    <name type="scientific">Spizellomyces punctatus (strain DAOM BR117)</name>
    <dbReference type="NCBI Taxonomy" id="645134"/>
    <lineage>
        <taxon>Eukaryota</taxon>
        <taxon>Fungi</taxon>
        <taxon>Fungi incertae sedis</taxon>
        <taxon>Chytridiomycota</taxon>
        <taxon>Chytridiomycota incertae sedis</taxon>
        <taxon>Chytridiomycetes</taxon>
        <taxon>Spizellomycetales</taxon>
        <taxon>Spizellomycetaceae</taxon>
        <taxon>Spizellomyces</taxon>
    </lineage>
</organism>
<evidence type="ECO:0000256" key="1">
    <source>
        <dbReference type="SAM" id="MobiDB-lite"/>
    </source>
</evidence>
<dbReference type="EMBL" id="KQ257461">
    <property type="protein sequence ID" value="KNC98187.1"/>
    <property type="molecule type" value="Genomic_DNA"/>
</dbReference>
<keyword evidence="2" id="KW-1133">Transmembrane helix</keyword>
<proteinExistence type="predicted"/>
<reference evidence="3 4" key="1">
    <citation type="submission" date="2009-08" db="EMBL/GenBank/DDBJ databases">
        <title>The Genome Sequence of Spizellomyces punctatus strain DAOM BR117.</title>
        <authorList>
            <consortium name="The Broad Institute Genome Sequencing Platform"/>
            <person name="Russ C."/>
            <person name="Cuomo C."/>
            <person name="Shea T."/>
            <person name="Young S.K."/>
            <person name="Zeng Q."/>
            <person name="Koehrsen M."/>
            <person name="Haas B."/>
            <person name="Borodovsky M."/>
            <person name="Guigo R."/>
            <person name="Alvarado L."/>
            <person name="Berlin A."/>
            <person name="Bochicchio J."/>
            <person name="Borenstein D."/>
            <person name="Chapman S."/>
            <person name="Chen Z."/>
            <person name="Engels R."/>
            <person name="Freedman E."/>
            <person name="Gellesch M."/>
            <person name="Goldberg J."/>
            <person name="Griggs A."/>
            <person name="Gujja S."/>
            <person name="Heiman D."/>
            <person name="Hepburn T."/>
            <person name="Howarth C."/>
            <person name="Jen D."/>
            <person name="Larson L."/>
            <person name="Lewis B."/>
            <person name="Mehta T."/>
            <person name="Park D."/>
            <person name="Pearson M."/>
            <person name="Roberts A."/>
            <person name="Saif S."/>
            <person name="Shenoy N."/>
            <person name="Sisk P."/>
            <person name="Stolte C."/>
            <person name="Sykes S."/>
            <person name="Thomson T."/>
            <person name="Walk T."/>
            <person name="White J."/>
            <person name="Yandava C."/>
            <person name="Burger G."/>
            <person name="Gray M.W."/>
            <person name="Holland P.W.H."/>
            <person name="King N."/>
            <person name="Lang F.B.F."/>
            <person name="Roger A.J."/>
            <person name="Ruiz-Trillo I."/>
            <person name="Lander E."/>
            <person name="Nusbaum C."/>
        </authorList>
    </citation>
    <scope>NUCLEOTIDE SEQUENCE [LARGE SCALE GENOMIC DNA]</scope>
    <source>
        <strain evidence="3 4">DAOM BR117</strain>
    </source>
</reference>
<feature type="transmembrane region" description="Helical" evidence="2">
    <location>
        <begin position="106"/>
        <end position="124"/>
    </location>
</feature>
<keyword evidence="2" id="KW-0472">Membrane</keyword>
<feature type="compositionally biased region" description="Basic and acidic residues" evidence="1">
    <location>
        <begin position="27"/>
        <end position="36"/>
    </location>
</feature>
<feature type="region of interest" description="Disordered" evidence="1">
    <location>
        <begin position="1"/>
        <end position="88"/>
    </location>
</feature>
<dbReference type="VEuPathDB" id="FungiDB:SPPG_06589"/>
<keyword evidence="2" id="KW-0812">Transmembrane</keyword>
<dbReference type="OrthoDB" id="10503046at2759"/>
<sequence>MPSKLSPPVSPSTTTVSRGRTISKLMPKTETREKTDMAPSAVKKPQNETGDTVVRQRRKQQDSSPPDSPPDSPSSSTPASPTSLPKVPLLRRMSSSLLHPTSREKGIFLIGLAIVIAVLLFWVLDKEEGGVYRVVRGRASAVEVRRWDCDGDSCDN</sequence>
<evidence type="ECO:0000313" key="3">
    <source>
        <dbReference type="EMBL" id="KNC98187.1"/>
    </source>
</evidence>
<accession>A0A0L0HAK1</accession>
<dbReference type="GeneID" id="27689881"/>
<evidence type="ECO:0000313" key="4">
    <source>
        <dbReference type="Proteomes" id="UP000053201"/>
    </source>
</evidence>
<dbReference type="RefSeq" id="XP_016606227.1">
    <property type="nucleotide sequence ID" value="XM_016754790.1"/>
</dbReference>
<name>A0A0L0HAK1_SPIPD</name>
<feature type="compositionally biased region" description="Low complexity" evidence="1">
    <location>
        <begin position="73"/>
        <end position="83"/>
    </location>
</feature>
<gene>
    <name evidence="3" type="ORF">SPPG_06589</name>
</gene>
<keyword evidence="4" id="KW-1185">Reference proteome</keyword>
<protein>
    <submittedName>
        <fullName evidence="3">Uncharacterized protein</fullName>
    </submittedName>
</protein>
<evidence type="ECO:0000256" key="2">
    <source>
        <dbReference type="SAM" id="Phobius"/>
    </source>
</evidence>